<comment type="caution">
    <text evidence="1">The sequence shown here is derived from an EMBL/GenBank/DDBJ whole genome shotgun (WGS) entry which is preliminary data.</text>
</comment>
<organism evidence="1 2">
    <name type="scientific">Ixodes persulcatus</name>
    <name type="common">Taiga tick</name>
    <dbReference type="NCBI Taxonomy" id="34615"/>
    <lineage>
        <taxon>Eukaryota</taxon>
        <taxon>Metazoa</taxon>
        <taxon>Ecdysozoa</taxon>
        <taxon>Arthropoda</taxon>
        <taxon>Chelicerata</taxon>
        <taxon>Arachnida</taxon>
        <taxon>Acari</taxon>
        <taxon>Parasitiformes</taxon>
        <taxon>Ixodida</taxon>
        <taxon>Ixodoidea</taxon>
        <taxon>Ixodidae</taxon>
        <taxon>Ixodinae</taxon>
        <taxon>Ixodes</taxon>
    </lineage>
</organism>
<dbReference type="EMBL" id="JABSTQ010011250">
    <property type="protein sequence ID" value="KAG0413533.1"/>
    <property type="molecule type" value="Genomic_DNA"/>
</dbReference>
<proteinExistence type="predicted"/>
<evidence type="ECO:0000313" key="1">
    <source>
        <dbReference type="EMBL" id="KAG0413533.1"/>
    </source>
</evidence>
<protein>
    <submittedName>
        <fullName evidence="1">Uncharacterized protein</fullName>
    </submittedName>
</protein>
<reference evidence="1 2" key="1">
    <citation type="journal article" date="2020" name="Cell">
        <title>Large-Scale Comparative Analyses of Tick Genomes Elucidate Their Genetic Diversity and Vector Capacities.</title>
        <authorList>
            <consortium name="Tick Genome and Microbiome Consortium (TIGMIC)"/>
            <person name="Jia N."/>
            <person name="Wang J."/>
            <person name="Shi W."/>
            <person name="Du L."/>
            <person name="Sun Y."/>
            <person name="Zhan W."/>
            <person name="Jiang J.F."/>
            <person name="Wang Q."/>
            <person name="Zhang B."/>
            <person name="Ji P."/>
            <person name="Bell-Sakyi L."/>
            <person name="Cui X.M."/>
            <person name="Yuan T.T."/>
            <person name="Jiang B.G."/>
            <person name="Yang W.F."/>
            <person name="Lam T.T."/>
            <person name="Chang Q.C."/>
            <person name="Ding S.J."/>
            <person name="Wang X.J."/>
            <person name="Zhu J.G."/>
            <person name="Ruan X.D."/>
            <person name="Zhao L."/>
            <person name="Wei J.T."/>
            <person name="Ye R.Z."/>
            <person name="Que T.C."/>
            <person name="Du C.H."/>
            <person name="Zhou Y.H."/>
            <person name="Cheng J.X."/>
            <person name="Dai P.F."/>
            <person name="Guo W.B."/>
            <person name="Han X.H."/>
            <person name="Huang E.J."/>
            <person name="Li L.F."/>
            <person name="Wei W."/>
            <person name="Gao Y.C."/>
            <person name="Liu J.Z."/>
            <person name="Shao H.Z."/>
            <person name="Wang X."/>
            <person name="Wang C.C."/>
            <person name="Yang T.C."/>
            <person name="Huo Q.B."/>
            <person name="Li W."/>
            <person name="Chen H.Y."/>
            <person name="Chen S.E."/>
            <person name="Zhou L.G."/>
            <person name="Ni X.B."/>
            <person name="Tian J.H."/>
            <person name="Sheng Y."/>
            <person name="Liu T."/>
            <person name="Pan Y.S."/>
            <person name="Xia L.Y."/>
            <person name="Li J."/>
            <person name="Zhao F."/>
            <person name="Cao W.C."/>
        </authorList>
    </citation>
    <scope>NUCLEOTIDE SEQUENCE [LARGE SCALE GENOMIC DNA]</scope>
    <source>
        <strain evidence="1">Iper-2018</strain>
    </source>
</reference>
<feature type="non-terminal residue" evidence="1">
    <location>
        <position position="1"/>
    </location>
</feature>
<keyword evidence="2" id="KW-1185">Reference proteome</keyword>
<dbReference type="Proteomes" id="UP000805193">
    <property type="component" value="Unassembled WGS sequence"/>
</dbReference>
<name>A0AC60P288_IXOPE</name>
<accession>A0AC60P288</accession>
<evidence type="ECO:0000313" key="2">
    <source>
        <dbReference type="Proteomes" id="UP000805193"/>
    </source>
</evidence>
<sequence length="329" mass="37266">AEALYALGRGIGLTDGAEIRPWVQAERNRIDRNREQEEKNKDREKRAREKEQQVEEAERQAGEKESVRQAELKVSKIEAEVKLMEYKVRLVECENARVGTSSPTSEIRSVEWRLLMKIGTTWTAYLLRFECLAQGLHWPRDQWATMVSLCLKGEALSVISRFSLEESADYDAAKNALMRRFRLTADSQLAARLASLFDRWADFAKTPKEYDSLRDLLLLEQFLRGCSAKLCRQTGHSANVCQREAKGRPQASCCVAAEQNQKEESVVRNGYVHLKNGDRIPVVNTTIAAEARNLMSGVPVQAGRVGKRTVTVLRDTGCNTVVVRRNLIQ</sequence>
<gene>
    <name evidence="1" type="ORF">HPB47_009324</name>
</gene>